<feature type="compositionally biased region" description="Polar residues" evidence="1">
    <location>
        <begin position="28"/>
        <end position="41"/>
    </location>
</feature>
<feature type="region of interest" description="Disordered" evidence="1">
    <location>
        <begin position="28"/>
        <end position="59"/>
    </location>
</feature>
<evidence type="ECO:0000313" key="3">
    <source>
        <dbReference type="EMBL" id="USR92759.1"/>
    </source>
</evidence>
<evidence type="ECO:0000313" key="4">
    <source>
        <dbReference type="Proteomes" id="UP001056708"/>
    </source>
</evidence>
<dbReference type="EMBL" id="CP098611">
    <property type="protein sequence ID" value="USR92759.1"/>
    <property type="molecule type" value="Genomic_DNA"/>
</dbReference>
<proteinExistence type="predicted"/>
<keyword evidence="2" id="KW-0732">Signal</keyword>
<accession>A0ABY5AU49</accession>
<keyword evidence="4" id="KW-1185">Reference proteome</keyword>
<feature type="chain" id="PRO_5046014778" evidence="2">
    <location>
        <begin position="30"/>
        <end position="120"/>
    </location>
</feature>
<name>A0ABY5AU49_9CYAN</name>
<evidence type="ECO:0000256" key="2">
    <source>
        <dbReference type="SAM" id="SignalP"/>
    </source>
</evidence>
<dbReference type="Proteomes" id="UP001056708">
    <property type="component" value="Chromosome"/>
</dbReference>
<sequence>MNPLRFLVTGSLSLVALAGTVLVSTTAQAQSRLDIPSNNPFEGSPNMGDRNPMQGEGGLDMFDIIHRSNFGNGPNFDQFRSNQEGRLNNAADDFRRRQLELIRQQDSLSTDEVEPLNLDE</sequence>
<dbReference type="RefSeq" id="WP_252664921.1">
    <property type="nucleotide sequence ID" value="NZ_CP098611.1"/>
</dbReference>
<organism evidence="3 4">
    <name type="scientific">Phormidium yuhuli AB48</name>
    <dbReference type="NCBI Taxonomy" id="2940671"/>
    <lineage>
        <taxon>Bacteria</taxon>
        <taxon>Bacillati</taxon>
        <taxon>Cyanobacteriota</taxon>
        <taxon>Cyanophyceae</taxon>
        <taxon>Oscillatoriophycideae</taxon>
        <taxon>Oscillatoriales</taxon>
        <taxon>Oscillatoriaceae</taxon>
        <taxon>Phormidium</taxon>
        <taxon>Phormidium yuhuli</taxon>
    </lineage>
</organism>
<feature type="signal peptide" evidence="2">
    <location>
        <begin position="1"/>
        <end position="29"/>
    </location>
</feature>
<protein>
    <submittedName>
        <fullName evidence="3">Uncharacterized protein</fullName>
    </submittedName>
</protein>
<gene>
    <name evidence="3" type="ORF">NEA10_08620</name>
</gene>
<evidence type="ECO:0000256" key="1">
    <source>
        <dbReference type="SAM" id="MobiDB-lite"/>
    </source>
</evidence>
<reference evidence="3" key="1">
    <citation type="submission" date="2022-06" db="EMBL/GenBank/DDBJ databases">
        <title>Genome sequence of Phormidium yuhuli AB48 isolated from an industrial photobioreactor environment.</title>
        <authorList>
            <person name="Qiu Y."/>
            <person name="Noonan A.J.C."/>
            <person name="Dofher K."/>
            <person name="Koch M."/>
            <person name="Kieft B."/>
            <person name="Lin X."/>
            <person name="Ziels R.M."/>
            <person name="Hallam S.J."/>
        </authorList>
    </citation>
    <scope>NUCLEOTIDE SEQUENCE</scope>
    <source>
        <strain evidence="3">AB48</strain>
    </source>
</reference>